<protein>
    <recommendedName>
        <fullName evidence="3">Pre-rRNA-processing protein TSR2 homolog</fullName>
    </recommendedName>
</protein>
<comment type="similarity">
    <text evidence="2">Belongs to the TSR2 family.</text>
</comment>
<feature type="compositionally biased region" description="Basic and acidic residues" evidence="5">
    <location>
        <begin position="118"/>
        <end position="145"/>
    </location>
</feature>
<dbReference type="Proteomes" id="UP000807504">
    <property type="component" value="Unassembled WGS sequence"/>
</dbReference>
<dbReference type="AlphaFoldDB" id="A0A8T0EWT8"/>
<reference evidence="6" key="1">
    <citation type="journal article" date="2020" name="bioRxiv">
        <title>Chromosome-level reference genome of the European wasp spider Argiope bruennichi: a resource for studies on range expansion and evolutionary adaptation.</title>
        <authorList>
            <person name="Sheffer M.M."/>
            <person name="Hoppe A."/>
            <person name="Krehenwinkel H."/>
            <person name="Uhl G."/>
            <person name="Kuss A.W."/>
            <person name="Jensen L."/>
            <person name="Jensen C."/>
            <person name="Gillespie R.G."/>
            <person name="Hoff K.J."/>
            <person name="Prost S."/>
        </authorList>
    </citation>
    <scope>NUCLEOTIDE SEQUENCE</scope>
</reference>
<evidence type="ECO:0000313" key="6">
    <source>
        <dbReference type="EMBL" id="KAF8782816.1"/>
    </source>
</evidence>
<sequence length="157" mass="18027">MRKRKKLLMRELISGHQSNSEEEPDSDSEVYVCESTDDYVGKDENVQPDEIEDYVGAMIENEFNTYFEDGSLQQVSRNFCAAYPLSLTNPDADIFQEMRNKPVIKPSSNVKSSQDSSEPTHQEQMEQATCEKMEQLTVSENKEDDGWTVVSRKNKNK</sequence>
<dbReference type="InterPro" id="IPR019398">
    <property type="entry name" value="Pre-rRNA_process_TSR2"/>
</dbReference>
<comment type="function">
    <text evidence="1">May be involved in 20S pre-rRNA processing.</text>
</comment>
<keyword evidence="4" id="KW-0698">rRNA processing</keyword>
<accession>A0A8T0EWT8</accession>
<keyword evidence="7" id="KW-1185">Reference proteome</keyword>
<evidence type="ECO:0000256" key="2">
    <source>
        <dbReference type="ARBA" id="ARBA00006524"/>
    </source>
</evidence>
<name>A0A8T0EWT8_ARGBR</name>
<evidence type="ECO:0000256" key="4">
    <source>
        <dbReference type="ARBA" id="ARBA00022552"/>
    </source>
</evidence>
<dbReference type="EMBL" id="JABXBU010001863">
    <property type="protein sequence ID" value="KAF8782816.1"/>
    <property type="molecule type" value="Genomic_DNA"/>
</dbReference>
<evidence type="ECO:0000313" key="7">
    <source>
        <dbReference type="Proteomes" id="UP000807504"/>
    </source>
</evidence>
<evidence type="ECO:0000256" key="1">
    <source>
        <dbReference type="ARBA" id="ARBA00002210"/>
    </source>
</evidence>
<feature type="compositionally biased region" description="Polar residues" evidence="5">
    <location>
        <begin position="106"/>
        <end position="117"/>
    </location>
</feature>
<organism evidence="6 7">
    <name type="scientific">Argiope bruennichi</name>
    <name type="common">Wasp spider</name>
    <name type="synonym">Aranea bruennichi</name>
    <dbReference type="NCBI Taxonomy" id="94029"/>
    <lineage>
        <taxon>Eukaryota</taxon>
        <taxon>Metazoa</taxon>
        <taxon>Ecdysozoa</taxon>
        <taxon>Arthropoda</taxon>
        <taxon>Chelicerata</taxon>
        <taxon>Arachnida</taxon>
        <taxon>Araneae</taxon>
        <taxon>Araneomorphae</taxon>
        <taxon>Entelegynae</taxon>
        <taxon>Araneoidea</taxon>
        <taxon>Araneidae</taxon>
        <taxon>Argiope</taxon>
    </lineage>
</organism>
<reference evidence="6" key="2">
    <citation type="submission" date="2020-06" db="EMBL/GenBank/DDBJ databases">
        <authorList>
            <person name="Sheffer M."/>
        </authorList>
    </citation>
    <scope>NUCLEOTIDE SEQUENCE</scope>
</reference>
<proteinExistence type="inferred from homology"/>
<feature type="region of interest" description="Disordered" evidence="5">
    <location>
        <begin position="99"/>
        <end position="157"/>
    </location>
</feature>
<evidence type="ECO:0000256" key="5">
    <source>
        <dbReference type="SAM" id="MobiDB-lite"/>
    </source>
</evidence>
<comment type="caution">
    <text evidence="6">The sequence shown here is derived from an EMBL/GenBank/DDBJ whole genome shotgun (WGS) entry which is preliminary data.</text>
</comment>
<gene>
    <name evidence="6" type="ORF">HNY73_013053</name>
</gene>
<dbReference type="Pfam" id="PF10273">
    <property type="entry name" value="WGG"/>
    <property type="match status" value="1"/>
</dbReference>
<evidence type="ECO:0000256" key="3">
    <source>
        <dbReference type="ARBA" id="ARBA00017551"/>
    </source>
</evidence>
<dbReference type="GO" id="GO:0006364">
    <property type="term" value="P:rRNA processing"/>
    <property type="evidence" value="ECO:0007669"/>
    <property type="project" value="UniProtKB-KW"/>
</dbReference>